<dbReference type="RefSeq" id="WP_274192008.1">
    <property type="nucleotide sequence ID" value="NZ_BAABHN010000011.1"/>
</dbReference>
<dbReference type="EMBL" id="JBHSIM010000011">
    <property type="protein sequence ID" value="MFC4831891.1"/>
    <property type="molecule type" value="Genomic_DNA"/>
</dbReference>
<reference evidence="2" key="1">
    <citation type="journal article" date="2019" name="Int. J. Syst. Evol. Microbiol.">
        <title>The Global Catalogue of Microorganisms (GCM) 10K type strain sequencing project: providing services to taxonomists for standard genome sequencing and annotation.</title>
        <authorList>
            <consortium name="The Broad Institute Genomics Platform"/>
            <consortium name="The Broad Institute Genome Sequencing Center for Infectious Disease"/>
            <person name="Wu L."/>
            <person name="Ma J."/>
        </authorList>
    </citation>
    <scope>NUCLEOTIDE SEQUENCE [LARGE SCALE GENOMIC DNA]</scope>
    <source>
        <strain evidence="2">CCUG 50347</strain>
    </source>
</reference>
<dbReference type="Pfam" id="PF10604">
    <property type="entry name" value="Polyketide_cyc2"/>
    <property type="match status" value="1"/>
</dbReference>
<evidence type="ECO:0000313" key="1">
    <source>
        <dbReference type="EMBL" id="MFC4831891.1"/>
    </source>
</evidence>
<comment type="caution">
    <text evidence="1">The sequence shown here is derived from an EMBL/GenBank/DDBJ whole genome shotgun (WGS) entry which is preliminary data.</text>
</comment>
<accession>A0ABV9RF07</accession>
<sequence>MFRPEASVVMPCAREQVWAVLADGWLYPLWVVGATHMRAVDEGWPQVGTRLHHSAGIWPLQISDDTEVLEVDPGSRLLLEARAFVVGSARVEITVEPLGDDRCEVTMYEYADSGPGWFVPTALQAPAIHARNTECLSRLRDLAVNRHHG</sequence>
<evidence type="ECO:0000313" key="2">
    <source>
        <dbReference type="Proteomes" id="UP001595909"/>
    </source>
</evidence>
<protein>
    <submittedName>
        <fullName evidence="1">SRPBCC family protein</fullName>
    </submittedName>
</protein>
<dbReference type="CDD" id="cd07812">
    <property type="entry name" value="SRPBCC"/>
    <property type="match status" value="1"/>
</dbReference>
<keyword evidence="2" id="KW-1185">Reference proteome</keyword>
<dbReference type="Gene3D" id="3.30.530.20">
    <property type="match status" value="1"/>
</dbReference>
<gene>
    <name evidence="1" type="ORF">ACFPEL_05665</name>
</gene>
<organism evidence="1 2">
    <name type="scientific">Actinomycetospora chibensis</name>
    <dbReference type="NCBI Taxonomy" id="663606"/>
    <lineage>
        <taxon>Bacteria</taxon>
        <taxon>Bacillati</taxon>
        <taxon>Actinomycetota</taxon>
        <taxon>Actinomycetes</taxon>
        <taxon>Pseudonocardiales</taxon>
        <taxon>Pseudonocardiaceae</taxon>
        <taxon>Actinomycetospora</taxon>
    </lineage>
</organism>
<dbReference type="SUPFAM" id="SSF55961">
    <property type="entry name" value="Bet v1-like"/>
    <property type="match status" value="1"/>
</dbReference>
<dbReference type="Proteomes" id="UP001595909">
    <property type="component" value="Unassembled WGS sequence"/>
</dbReference>
<proteinExistence type="predicted"/>
<name>A0ABV9RF07_9PSEU</name>
<dbReference type="InterPro" id="IPR019587">
    <property type="entry name" value="Polyketide_cyclase/dehydratase"/>
</dbReference>
<dbReference type="InterPro" id="IPR023393">
    <property type="entry name" value="START-like_dom_sf"/>
</dbReference>